<gene>
    <name evidence="1" type="ORF">OEA41_007548</name>
</gene>
<name>A0AAD9ZDT1_9LECA</name>
<reference evidence="1" key="1">
    <citation type="submission" date="2022-11" db="EMBL/GenBank/DDBJ databases">
        <title>Chromosomal genome sequence assembly and mating type (MAT) locus characterization of the leprose asexual lichenized fungus Lepraria neglecta (Nyl.) Erichsen.</title>
        <authorList>
            <person name="Allen J.L."/>
            <person name="Pfeffer B."/>
        </authorList>
    </citation>
    <scope>NUCLEOTIDE SEQUENCE</scope>
    <source>
        <strain evidence="1">Allen 5258</strain>
    </source>
</reference>
<dbReference type="Gene3D" id="3.40.390.10">
    <property type="entry name" value="Collagenase (Catalytic Domain)"/>
    <property type="match status" value="1"/>
</dbReference>
<organism evidence="1 2">
    <name type="scientific">Lepraria neglecta</name>
    <dbReference type="NCBI Taxonomy" id="209136"/>
    <lineage>
        <taxon>Eukaryota</taxon>
        <taxon>Fungi</taxon>
        <taxon>Dikarya</taxon>
        <taxon>Ascomycota</taxon>
        <taxon>Pezizomycotina</taxon>
        <taxon>Lecanoromycetes</taxon>
        <taxon>OSLEUM clade</taxon>
        <taxon>Lecanoromycetidae</taxon>
        <taxon>Lecanorales</taxon>
        <taxon>Lecanorineae</taxon>
        <taxon>Stereocaulaceae</taxon>
        <taxon>Lepraria</taxon>
    </lineage>
</organism>
<evidence type="ECO:0008006" key="3">
    <source>
        <dbReference type="Google" id="ProtNLM"/>
    </source>
</evidence>
<sequence length="365" mass="39776">MATGQAMADSAILASDVPLPGLPKVRGEVAKAYDYVGVTELAKQTIANRQYGDLSENADSELFGPRLYSVQSISVLLVLARPLFAVDFEDSCKDFDGRGNVRPIIIETINTAIQIAANAYDELEQALNYNKVYPKVFWVVGALKNIKDADPNTNFPKINCGSQIVAAPATGPVEGKLQKWEYIPDSSGAQSWRYLNWLVPGEVWMPLGYKICQDDPNKKAFAEQKVHGGTYIVLCPSLWTSGAGDQYPTSSDARSADFSSMSSPQNTLDYFTGSLFGVMLHEIHHSYVDHSTDVVLDANSIIGSADNYVGVTQLAKQTLAKKDYSTLWGNSDSVSCFAQGYALLGSMFLKPLLTNLPAMWLNGAE</sequence>
<keyword evidence="2" id="KW-1185">Reference proteome</keyword>
<dbReference type="GO" id="GO:0008237">
    <property type="term" value="F:metallopeptidase activity"/>
    <property type="evidence" value="ECO:0007669"/>
    <property type="project" value="InterPro"/>
</dbReference>
<accession>A0AAD9ZDT1</accession>
<comment type="caution">
    <text evidence="1">The sequence shown here is derived from an EMBL/GenBank/DDBJ whole genome shotgun (WGS) entry which is preliminary data.</text>
</comment>
<dbReference type="AlphaFoldDB" id="A0AAD9ZDT1"/>
<dbReference type="Proteomes" id="UP001276659">
    <property type="component" value="Unassembled WGS sequence"/>
</dbReference>
<protein>
    <recommendedName>
        <fullName evidence="3">Lysine-specific metallo-endopeptidase domain-containing protein</fullName>
    </recommendedName>
</protein>
<proteinExistence type="predicted"/>
<evidence type="ECO:0000313" key="1">
    <source>
        <dbReference type="EMBL" id="KAK3176225.1"/>
    </source>
</evidence>
<dbReference type="InterPro" id="IPR024079">
    <property type="entry name" value="MetalloPept_cat_dom_sf"/>
</dbReference>
<evidence type="ECO:0000313" key="2">
    <source>
        <dbReference type="Proteomes" id="UP001276659"/>
    </source>
</evidence>
<dbReference type="EMBL" id="JASNWA010000004">
    <property type="protein sequence ID" value="KAK3176225.1"/>
    <property type="molecule type" value="Genomic_DNA"/>
</dbReference>